<accession>A0AAV4GBP9</accession>
<proteinExistence type="predicted"/>
<evidence type="ECO:0000256" key="1">
    <source>
        <dbReference type="SAM" id="MobiDB-lite"/>
    </source>
</evidence>
<organism evidence="2 3">
    <name type="scientific">Elysia marginata</name>
    <dbReference type="NCBI Taxonomy" id="1093978"/>
    <lineage>
        <taxon>Eukaryota</taxon>
        <taxon>Metazoa</taxon>
        <taxon>Spiralia</taxon>
        <taxon>Lophotrochozoa</taxon>
        <taxon>Mollusca</taxon>
        <taxon>Gastropoda</taxon>
        <taxon>Heterobranchia</taxon>
        <taxon>Euthyneura</taxon>
        <taxon>Panpulmonata</taxon>
        <taxon>Sacoglossa</taxon>
        <taxon>Placobranchoidea</taxon>
        <taxon>Plakobranchidae</taxon>
        <taxon>Elysia</taxon>
    </lineage>
</organism>
<gene>
    <name evidence="2" type="ORF">ElyMa_000631600</name>
</gene>
<comment type="caution">
    <text evidence="2">The sequence shown here is derived from an EMBL/GenBank/DDBJ whole genome shotgun (WGS) entry which is preliminary data.</text>
</comment>
<name>A0AAV4GBP9_9GAST</name>
<protein>
    <submittedName>
        <fullName evidence="2">Uncharacterized protein</fullName>
    </submittedName>
</protein>
<dbReference type="AlphaFoldDB" id="A0AAV4GBP9"/>
<sequence length="101" mass="11290">MQSLRICLVGPCDQLASRPFNKAHPLEGERVNVYLCMLRSWRPDLSAQLVTLESPCQASLVLRYNGHASSRLLQREREKGEGERVGGKEPLTEARNGLGED</sequence>
<feature type="compositionally biased region" description="Basic and acidic residues" evidence="1">
    <location>
        <begin position="73"/>
        <end position="92"/>
    </location>
</feature>
<evidence type="ECO:0000313" key="2">
    <source>
        <dbReference type="EMBL" id="GFR82646.1"/>
    </source>
</evidence>
<feature type="region of interest" description="Disordered" evidence="1">
    <location>
        <begin position="72"/>
        <end position="101"/>
    </location>
</feature>
<dbReference type="EMBL" id="BMAT01001284">
    <property type="protein sequence ID" value="GFR82646.1"/>
    <property type="molecule type" value="Genomic_DNA"/>
</dbReference>
<dbReference type="Proteomes" id="UP000762676">
    <property type="component" value="Unassembled WGS sequence"/>
</dbReference>
<reference evidence="2 3" key="1">
    <citation type="journal article" date="2021" name="Elife">
        <title>Chloroplast acquisition without the gene transfer in kleptoplastic sea slugs, Plakobranchus ocellatus.</title>
        <authorList>
            <person name="Maeda T."/>
            <person name="Takahashi S."/>
            <person name="Yoshida T."/>
            <person name="Shimamura S."/>
            <person name="Takaki Y."/>
            <person name="Nagai Y."/>
            <person name="Toyoda A."/>
            <person name="Suzuki Y."/>
            <person name="Arimoto A."/>
            <person name="Ishii H."/>
            <person name="Satoh N."/>
            <person name="Nishiyama T."/>
            <person name="Hasebe M."/>
            <person name="Maruyama T."/>
            <person name="Minagawa J."/>
            <person name="Obokata J."/>
            <person name="Shigenobu S."/>
        </authorList>
    </citation>
    <scope>NUCLEOTIDE SEQUENCE [LARGE SCALE GENOMIC DNA]</scope>
</reference>
<keyword evidence="3" id="KW-1185">Reference proteome</keyword>
<evidence type="ECO:0000313" key="3">
    <source>
        <dbReference type="Proteomes" id="UP000762676"/>
    </source>
</evidence>